<organism evidence="2 3">
    <name type="scientific">Chitinophaga agri</name>
    <dbReference type="NCBI Taxonomy" id="2703787"/>
    <lineage>
        <taxon>Bacteria</taxon>
        <taxon>Pseudomonadati</taxon>
        <taxon>Bacteroidota</taxon>
        <taxon>Chitinophagia</taxon>
        <taxon>Chitinophagales</taxon>
        <taxon>Chitinophagaceae</taxon>
        <taxon>Chitinophaga</taxon>
    </lineage>
</organism>
<feature type="domain" description="Methyltransferase type 11" evidence="1">
    <location>
        <begin position="25"/>
        <end position="118"/>
    </location>
</feature>
<gene>
    <name evidence="2" type="ORF">GWR21_09545</name>
</gene>
<evidence type="ECO:0000313" key="3">
    <source>
        <dbReference type="Proteomes" id="UP000476411"/>
    </source>
</evidence>
<accession>A0A6B9ZF96</accession>
<dbReference type="CDD" id="cd02440">
    <property type="entry name" value="AdoMet_MTases"/>
    <property type="match status" value="1"/>
</dbReference>
<dbReference type="PANTHER" id="PTHR43861">
    <property type="entry name" value="TRANS-ACONITATE 2-METHYLTRANSFERASE-RELATED"/>
    <property type="match status" value="1"/>
</dbReference>
<dbReference type="EMBL" id="CP048113">
    <property type="protein sequence ID" value="QHS59825.1"/>
    <property type="molecule type" value="Genomic_DNA"/>
</dbReference>
<name>A0A6B9ZF96_9BACT</name>
<evidence type="ECO:0000259" key="1">
    <source>
        <dbReference type="Pfam" id="PF08241"/>
    </source>
</evidence>
<keyword evidence="2" id="KW-0808">Transferase</keyword>
<dbReference type="Proteomes" id="UP000476411">
    <property type="component" value="Chromosome"/>
</dbReference>
<dbReference type="AlphaFoldDB" id="A0A6B9ZF96"/>
<dbReference type="Gene3D" id="3.40.50.150">
    <property type="entry name" value="Vaccinia Virus protein VP39"/>
    <property type="match status" value="1"/>
</dbReference>
<dbReference type="GO" id="GO:0008757">
    <property type="term" value="F:S-adenosylmethionine-dependent methyltransferase activity"/>
    <property type="evidence" value="ECO:0007669"/>
    <property type="project" value="InterPro"/>
</dbReference>
<proteinExistence type="predicted"/>
<keyword evidence="2" id="KW-0489">Methyltransferase</keyword>
<keyword evidence="3" id="KW-1185">Reference proteome</keyword>
<dbReference type="GO" id="GO:0032259">
    <property type="term" value="P:methylation"/>
    <property type="evidence" value="ECO:0007669"/>
    <property type="project" value="UniProtKB-KW"/>
</dbReference>
<dbReference type="InterPro" id="IPR029063">
    <property type="entry name" value="SAM-dependent_MTases_sf"/>
</dbReference>
<dbReference type="KEGG" id="chih:GWR21_09545"/>
<sequence length="175" mass="19461">MQIQEAIRFIHHKVLSAASPVRWADLGCGSGTFTAALAHYLPAGSTIYAVDREIPSNGKIELPAGVQVEMIQADFIEEALPFAALDGVIMANALHYVKDQPAFLEKLKTVLQVNSSILIVEYDTDIPVPVWVPYPLSYISLERLFQQQGFSHVSKMRERQSVYGRANLYTALISR</sequence>
<dbReference type="Pfam" id="PF08241">
    <property type="entry name" value="Methyltransf_11"/>
    <property type="match status" value="1"/>
</dbReference>
<protein>
    <submittedName>
        <fullName evidence="2">Class I SAM-dependent methyltransferase</fullName>
    </submittedName>
</protein>
<dbReference type="InterPro" id="IPR013216">
    <property type="entry name" value="Methyltransf_11"/>
</dbReference>
<dbReference type="RefSeq" id="WP_162331520.1">
    <property type="nucleotide sequence ID" value="NZ_CP048113.1"/>
</dbReference>
<reference evidence="2 3" key="1">
    <citation type="submission" date="2020-01" db="EMBL/GenBank/DDBJ databases">
        <title>Complete genome sequence of Chitinophaga sp. H33E-04 isolated from quinoa roots.</title>
        <authorList>
            <person name="Weon H.-Y."/>
            <person name="Lee S.A."/>
        </authorList>
    </citation>
    <scope>NUCLEOTIDE SEQUENCE [LARGE SCALE GENOMIC DNA]</scope>
    <source>
        <strain evidence="2 3">H33E-04</strain>
    </source>
</reference>
<dbReference type="SUPFAM" id="SSF53335">
    <property type="entry name" value="S-adenosyl-L-methionine-dependent methyltransferases"/>
    <property type="match status" value="1"/>
</dbReference>
<evidence type="ECO:0000313" key="2">
    <source>
        <dbReference type="EMBL" id="QHS59825.1"/>
    </source>
</evidence>
<dbReference type="PANTHER" id="PTHR43861:SF1">
    <property type="entry name" value="TRANS-ACONITATE 2-METHYLTRANSFERASE"/>
    <property type="match status" value="1"/>
</dbReference>